<sequence length="314" mass="33596">MAAKIPQAIIDLYDAFTHGALDRRAFLERLAGLAGGAAAASALLPMLTNDYARAAIVPEDDPRLDIFTARFDVDVVDLIEPEELVADGAPNAGVVPTRHLPFVTAYGARPKNAPRRPAVIVIHENRGLNPHIKDVARRIALEGFHAYAVDMLSPFGGTPDDEDRARAMIGKLDRDKTVAKLAEIAGRVERDKAHGGKVGAVGFCWGGGMVNALAAAQPALDAGVAYYGRPASAEEAARIKAALLLHYAGEDARINAGVPDYEAALKAAGVDYRLYMYEGAQHAFNNDTNAARYDRAAADLAWSRTIAFLKERLG</sequence>
<evidence type="ECO:0000313" key="3">
    <source>
        <dbReference type="EMBL" id="SNT68148.1"/>
    </source>
</evidence>
<feature type="domain" description="YqhI" evidence="2">
    <location>
        <begin position="2"/>
        <end position="31"/>
    </location>
</feature>
<dbReference type="AlphaFoldDB" id="A0A239PK09"/>
<name>A0A239PK09_9PROT</name>
<dbReference type="OrthoDB" id="9771666at2"/>
<evidence type="ECO:0000259" key="2">
    <source>
        <dbReference type="Pfam" id="PF23678"/>
    </source>
</evidence>
<accession>A0A239PK09</accession>
<feature type="domain" description="Dienelactone hydrolase" evidence="1">
    <location>
        <begin position="104"/>
        <end position="311"/>
    </location>
</feature>
<dbReference type="InterPro" id="IPR057802">
    <property type="entry name" value="YqhI_dom"/>
</dbReference>
<dbReference type="PANTHER" id="PTHR46623">
    <property type="entry name" value="CARBOXYMETHYLENEBUTENOLIDASE-RELATED"/>
    <property type="match status" value="1"/>
</dbReference>
<dbReference type="InterPro" id="IPR002925">
    <property type="entry name" value="Dienelactn_hydro"/>
</dbReference>
<dbReference type="Gene3D" id="3.40.50.1820">
    <property type="entry name" value="alpha/beta hydrolase"/>
    <property type="match status" value="1"/>
</dbReference>
<dbReference type="Proteomes" id="UP000198346">
    <property type="component" value="Unassembled WGS sequence"/>
</dbReference>
<dbReference type="PANTHER" id="PTHR46623:SF6">
    <property type="entry name" value="ALPHA_BETA-HYDROLASES SUPERFAMILY PROTEIN"/>
    <property type="match status" value="1"/>
</dbReference>
<gene>
    <name evidence="3" type="ORF">SAMN06297382_0644</name>
</gene>
<protein>
    <submittedName>
        <fullName evidence="3">Carboxymethylenebutenolidase</fullName>
    </submittedName>
</protein>
<dbReference type="Pfam" id="PF23678">
    <property type="entry name" value="YqhI"/>
    <property type="match status" value="1"/>
</dbReference>
<dbReference type="InterPro" id="IPR029058">
    <property type="entry name" value="AB_hydrolase_fold"/>
</dbReference>
<evidence type="ECO:0000259" key="1">
    <source>
        <dbReference type="Pfam" id="PF01738"/>
    </source>
</evidence>
<reference evidence="3 4" key="1">
    <citation type="submission" date="2017-07" db="EMBL/GenBank/DDBJ databases">
        <authorList>
            <person name="Sun Z.S."/>
            <person name="Albrecht U."/>
            <person name="Echele G."/>
            <person name="Lee C.C."/>
        </authorList>
    </citation>
    <scope>NUCLEOTIDE SEQUENCE [LARGE SCALE GENOMIC DNA]</scope>
    <source>
        <strain evidence="3 4">CGMCC 1.12710</strain>
    </source>
</reference>
<dbReference type="PROSITE" id="PS51318">
    <property type="entry name" value="TAT"/>
    <property type="match status" value="1"/>
</dbReference>
<dbReference type="SUPFAM" id="SSF53474">
    <property type="entry name" value="alpha/beta-Hydrolases"/>
    <property type="match status" value="1"/>
</dbReference>
<dbReference type="InterPro" id="IPR006311">
    <property type="entry name" value="TAT_signal"/>
</dbReference>
<dbReference type="GO" id="GO:0016787">
    <property type="term" value="F:hydrolase activity"/>
    <property type="evidence" value="ECO:0007669"/>
    <property type="project" value="InterPro"/>
</dbReference>
<dbReference type="RefSeq" id="WP_089411121.1">
    <property type="nucleotide sequence ID" value="NZ_FZQA01000001.1"/>
</dbReference>
<dbReference type="Pfam" id="PF01738">
    <property type="entry name" value="DLH"/>
    <property type="match status" value="1"/>
</dbReference>
<evidence type="ECO:0000313" key="4">
    <source>
        <dbReference type="Proteomes" id="UP000198346"/>
    </source>
</evidence>
<dbReference type="InterPro" id="IPR051049">
    <property type="entry name" value="Dienelactone_hydrolase-like"/>
</dbReference>
<keyword evidence="4" id="KW-1185">Reference proteome</keyword>
<proteinExistence type="predicted"/>
<dbReference type="EMBL" id="FZQA01000001">
    <property type="protein sequence ID" value="SNT68148.1"/>
    <property type="molecule type" value="Genomic_DNA"/>
</dbReference>
<organism evidence="3 4">
    <name type="scientific">Amphiplicatus metriothermophilus</name>
    <dbReference type="NCBI Taxonomy" id="1519374"/>
    <lineage>
        <taxon>Bacteria</taxon>
        <taxon>Pseudomonadati</taxon>
        <taxon>Pseudomonadota</taxon>
        <taxon>Alphaproteobacteria</taxon>
        <taxon>Parvularculales</taxon>
        <taxon>Parvularculaceae</taxon>
        <taxon>Amphiplicatus</taxon>
    </lineage>
</organism>